<protein>
    <recommendedName>
        <fullName evidence="4">DUF4373 domain-containing protein</fullName>
    </recommendedName>
</protein>
<feature type="region of interest" description="Disordered" evidence="1">
    <location>
        <begin position="280"/>
        <end position="310"/>
    </location>
</feature>
<dbReference type="RefSeq" id="WP_209634646.1">
    <property type="nucleotide sequence ID" value="NZ_JAGINW010000001.1"/>
</dbReference>
<evidence type="ECO:0000256" key="1">
    <source>
        <dbReference type="SAM" id="MobiDB-lite"/>
    </source>
</evidence>
<dbReference type="Proteomes" id="UP001519332">
    <property type="component" value="Unassembled WGS sequence"/>
</dbReference>
<keyword evidence="3" id="KW-1185">Reference proteome</keyword>
<organism evidence="2 3">
    <name type="scientific">Kibdelosporangium banguiense</name>
    <dbReference type="NCBI Taxonomy" id="1365924"/>
    <lineage>
        <taxon>Bacteria</taxon>
        <taxon>Bacillati</taxon>
        <taxon>Actinomycetota</taxon>
        <taxon>Actinomycetes</taxon>
        <taxon>Pseudonocardiales</taxon>
        <taxon>Pseudonocardiaceae</taxon>
        <taxon>Kibdelosporangium</taxon>
    </lineage>
</organism>
<feature type="compositionally biased region" description="Basic and acidic residues" evidence="1">
    <location>
        <begin position="182"/>
        <end position="193"/>
    </location>
</feature>
<feature type="compositionally biased region" description="Basic and acidic residues" evidence="1">
    <location>
        <begin position="287"/>
        <end position="299"/>
    </location>
</feature>
<name>A0ABS4T7R2_9PSEU</name>
<gene>
    <name evidence="2" type="ORF">JOF56_000849</name>
</gene>
<feature type="region of interest" description="Disordered" evidence="1">
    <location>
        <begin position="162"/>
        <end position="243"/>
    </location>
</feature>
<feature type="compositionally biased region" description="Pro residues" evidence="1">
    <location>
        <begin position="170"/>
        <end position="181"/>
    </location>
</feature>
<reference evidence="2 3" key="1">
    <citation type="submission" date="2021-03" db="EMBL/GenBank/DDBJ databases">
        <title>Sequencing the genomes of 1000 actinobacteria strains.</title>
        <authorList>
            <person name="Klenk H.-P."/>
        </authorList>
    </citation>
    <scope>NUCLEOTIDE SEQUENCE [LARGE SCALE GENOMIC DNA]</scope>
    <source>
        <strain evidence="2 3">DSM 46670</strain>
    </source>
</reference>
<accession>A0ABS4T7R2</accession>
<evidence type="ECO:0000313" key="3">
    <source>
        <dbReference type="Proteomes" id="UP001519332"/>
    </source>
</evidence>
<sequence length="450" mass="48497">MARDHARLYVHIWTDDEDWKALSPMAKLLYLQLLSQKRLTYAGLLDLSVKRWARAHPGVPLDQLRAALSELDNKRFVVVDQDTEEVLIRTFIRNDELYKQPQVLAAALRAAFDIESPILRAALAVELRRLPVEVTGQAPAVAAVALEAGLREQPTAVKAAFADRRARRATPPPTIPTPEPEAPAKPEAVEPGRVDAPATEPAPLDMGVPPAENPCEDPSVDPVGHPSRDPSGQAQGEGSWEREKVVACPTLGFEKVGVPAPAPVHTRVSASAREQAPLPAAHLDGTPTDHHDEPGHDPDTGSGSVRQARRAEAERLVLVHTPEQPRRVLDRLRGEVIGLLAEGLEPAIIAAGLRIWASKTLATTMLPELVAEHMRAHLTHTSPAALTQDLATVAMFERVRADKISADDRSVIGEAVRAELPAHTTPAELGELMREAGQRALALAVAGSGS</sequence>
<evidence type="ECO:0000313" key="2">
    <source>
        <dbReference type="EMBL" id="MBP2320464.1"/>
    </source>
</evidence>
<comment type="caution">
    <text evidence="2">The sequence shown here is derived from an EMBL/GenBank/DDBJ whole genome shotgun (WGS) entry which is preliminary data.</text>
</comment>
<dbReference type="EMBL" id="JAGINW010000001">
    <property type="protein sequence ID" value="MBP2320464.1"/>
    <property type="molecule type" value="Genomic_DNA"/>
</dbReference>
<evidence type="ECO:0008006" key="4">
    <source>
        <dbReference type="Google" id="ProtNLM"/>
    </source>
</evidence>
<proteinExistence type="predicted"/>